<organism evidence="3 4">
    <name type="scientific">Selenomonas ruminantium</name>
    <dbReference type="NCBI Taxonomy" id="971"/>
    <lineage>
        <taxon>Bacteria</taxon>
        <taxon>Bacillati</taxon>
        <taxon>Bacillota</taxon>
        <taxon>Negativicutes</taxon>
        <taxon>Selenomonadales</taxon>
        <taxon>Selenomonadaceae</taxon>
        <taxon>Selenomonas</taxon>
    </lineage>
</organism>
<proteinExistence type="predicted"/>
<accession>A0A1H0S9T0</accession>
<dbReference type="Proteomes" id="UP000182412">
    <property type="component" value="Unassembled WGS sequence"/>
</dbReference>
<evidence type="ECO:0000313" key="3">
    <source>
        <dbReference type="EMBL" id="SDP37926.1"/>
    </source>
</evidence>
<dbReference type="InterPro" id="IPR041248">
    <property type="entry name" value="YDG"/>
</dbReference>
<name>A0A1H0S9T0_SELRU</name>
<dbReference type="Pfam" id="PF18657">
    <property type="entry name" value="YDG"/>
    <property type="match status" value="1"/>
</dbReference>
<feature type="compositionally biased region" description="Low complexity" evidence="1">
    <location>
        <begin position="229"/>
        <end position="242"/>
    </location>
</feature>
<evidence type="ECO:0000313" key="4">
    <source>
        <dbReference type="Proteomes" id="UP000182412"/>
    </source>
</evidence>
<gene>
    <name evidence="3" type="ORF">SAMN05216366_1166</name>
</gene>
<evidence type="ECO:0000259" key="2">
    <source>
        <dbReference type="Pfam" id="PF18657"/>
    </source>
</evidence>
<dbReference type="AlphaFoldDB" id="A0A1H0S9T0"/>
<feature type="region of interest" description="Disordered" evidence="1">
    <location>
        <begin position="225"/>
        <end position="261"/>
    </location>
</feature>
<reference evidence="3 4" key="1">
    <citation type="submission" date="2016-10" db="EMBL/GenBank/DDBJ databases">
        <authorList>
            <person name="de Groot N.N."/>
        </authorList>
    </citation>
    <scope>NUCLEOTIDE SEQUENCE [LARGE SCALE GENOMIC DNA]</scope>
    <source>
        <strain evidence="3 4">S137</strain>
    </source>
</reference>
<evidence type="ECO:0000256" key="1">
    <source>
        <dbReference type="SAM" id="MobiDB-lite"/>
    </source>
</evidence>
<feature type="domain" description="YDG" evidence="2">
    <location>
        <begin position="166"/>
        <end position="225"/>
    </location>
</feature>
<dbReference type="Gene3D" id="2.40.160.50">
    <property type="entry name" value="membrane protein fhac: a member of the omp85/tpsb transporter family"/>
    <property type="match status" value="1"/>
</dbReference>
<dbReference type="EMBL" id="FNJQ01000016">
    <property type="protein sequence ID" value="SDP37926.1"/>
    <property type="molecule type" value="Genomic_DNA"/>
</dbReference>
<protein>
    <recommendedName>
        <fullName evidence="2">YDG domain-containing protein</fullName>
    </recommendedName>
</protein>
<sequence length="344" mass="36465">MFIFVYYTAPVSGSITASMVIGMNQGSLYAGGITGNNSGTLAKAYSTETGSVAATANMVDLRNQIGGAITGNGTSTNAYSENLTAVATFAEWGDSISPDGQSRTAVWRIYDGTTTPLLTAFMTRKDNIEAKEYDGTADVGNNIIASTKTSTQAEGINWVNNVSMITPKTLTISNVTKVYDGNTAVSLSLSNVEGIVEADKTALSLSSTATAAYDNKNVGTGKTVLTAASPSPGTRPRTTPLPQQEASIPAVSPPPRSPLRPMITPHTPVKGLTLSTYFDASWVKAEKSGSNATTLKGWGFGLTYAQPNDWFARIDYARRIGFADNLSRDAESRSRIWFMVGKVF</sequence>